<dbReference type="PROSITE" id="PS50932">
    <property type="entry name" value="HTH_LACI_2"/>
    <property type="match status" value="1"/>
</dbReference>
<dbReference type="EMBL" id="BAABGN010000013">
    <property type="protein sequence ID" value="GAA4431498.1"/>
    <property type="molecule type" value="Genomic_DNA"/>
</dbReference>
<evidence type="ECO:0000256" key="3">
    <source>
        <dbReference type="ARBA" id="ARBA00023163"/>
    </source>
</evidence>
<dbReference type="Gene3D" id="1.10.260.40">
    <property type="entry name" value="lambda repressor-like DNA-binding domains"/>
    <property type="match status" value="1"/>
</dbReference>
<dbReference type="Pfam" id="PF13377">
    <property type="entry name" value="Peripla_BP_3"/>
    <property type="match status" value="1"/>
</dbReference>
<proteinExistence type="predicted"/>
<dbReference type="RefSeq" id="WP_345218086.1">
    <property type="nucleotide sequence ID" value="NZ_BAABGN010000013.1"/>
</dbReference>
<dbReference type="PANTHER" id="PTHR30146:SF155">
    <property type="entry name" value="ALANINE RACEMASE"/>
    <property type="match status" value="1"/>
</dbReference>
<keyword evidence="1" id="KW-0805">Transcription regulation</keyword>
<dbReference type="GO" id="GO:0003677">
    <property type="term" value="F:DNA binding"/>
    <property type="evidence" value="ECO:0007669"/>
    <property type="project" value="UniProtKB-KW"/>
</dbReference>
<dbReference type="CDD" id="cd01392">
    <property type="entry name" value="HTH_LacI"/>
    <property type="match status" value="1"/>
</dbReference>
<dbReference type="InterPro" id="IPR010982">
    <property type="entry name" value="Lambda_DNA-bd_dom_sf"/>
</dbReference>
<reference evidence="6" key="1">
    <citation type="journal article" date="2019" name="Int. J. Syst. Evol. Microbiol.">
        <title>The Global Catalogue of Microorganisms (GCM) 10K type strain sequencing project: providing services to taxonomists for standard genome sequencing and annotation.</title>
        <authorList>
            <consortium name="The Broad Institute Genomics Platform"/>
            <consortium name="The Broad Institute Genome Sequencing Center for Infectious Disease"/>
            <person name="Wu L."/>
            <person name="Ma J."/>
        </authorList>
    </citation>
    <scope>NUCLEOTIDE SEQUENCE [LARGE SCALE GENOMIC DNA]</scope>
    <source>
        <strain evidence="6">JCM 17810</strain>
    </source>
</reference>
<protein>
    <submittedName>
        <fullName evidence="5">LacI family DNA-binding transcriptional regulator</fullName>
    </submittedName>
</protein>
<accession>A0ABP8LKI2</accession>
<dbReference type="SUPFAM" id="SSF47413">
    <property type="entry name" value="lambda repressor-like DNA-binding domains"/>
    <property type="match status" value="1"/>
</dbReference>
<feature type="domain" description="HTH lacI-type" evidence="4">
    <location>
        <begin position="4"/>
        <end position="58"/>
    </location>
</feature>
<evidence type="ECO:0000313" key="5">
    <source>
        <dbReference type="EMBL" id="GAA4431498.1"/>
    </source>
</evidence>
<dbReference type="CDD" id="cd06267">
    <property type="entry name" value="PBP1_LacI_sugar_binding-like"/>
    <property type="match status" value="1"/>
</dbReference>
<gene>
    <name evidence="5" type="ORF">GCM10023169_36100</name>
</gene>
<dbReference type="Proteomes" id="UP001500622">
    <property type="component" value="Unassembled WGS sequence"/>
</dbReference>
<dbReference type="InterPro" id="IPR046335">
    <property type="entry name" value="LacI/GalR-like_sensor"/>
</dbReference>
<sequence>MPRATIDDVAARAGVSKGTVSLVYSGKRTISEETRERVLRAAADLDWVPSSRARALATRRSSTIGLVLARDPDVIATDTFFAGFLAGVEAVLSTVDMGVLMQVVPDHDRERDAYRSLARGRVDGVLLLDLEIDDARLDIVRSLSLPAVIVGAHPNPAGLPQAHVDDGRGMVALLDHLIELGHSRIAHVSGPVGYVHARHRLDTFRSSLRERGLDPSLVVEGDFTAQSGRSATAELLAAETPPTAITFANDVMAMAGLSYAQSIGVAVPDDLSVTGFDDSELAAHLTPSLTTVHTDVVAWGRRAAESLLGHIAGDDVADAVLDGPHLVNRNSTGPAAS</sequence>
<dbReference type="SMART" id="SM00354">
    <property type="entry name" value="HTH_LACI"/>
    <property type="match status" value="1"/>
</dbReference>
<keyword evidence="2 5" id="KW-0238">DNA-binding</keyword>
<evidence type="ECO:0000256" key="2">
    <source>
        <dbReference type="ARBA" id="ARBA00023125"/>
    </source>
</evidence>
<dbReference type="Gene3D" id="3.40.50.2300">
    <property type="match status" value="2"/>
</dbReference>
<comment type="caution">
    <text evidence="5">The sequence shown here is derived from an EMBL/GenBank/DDBJ whole genome shotgun (WGS) entry which is preliminary data.</text>
</comment>
<evidence type="ECO:0000313" key="6">
    <source>
        <dbReference type="Proteomes" id="UP001500622"/>
    </source>
</evidence>
<keyword evidence="6" id="KW-1185">Reference proteome</keyword>
<name>A0ABP8LKI2_9MICO</name>
<keyword evidence="3" id="KW-0804">Transcription</keyword>
<evidence type="ECO:0000259" key="4">
    <source>
        <dbReference type="PROSITE" id="PS50932"/>
    </source>
</evidence>
<dbReference type="Pfam" id="PF00356">
    <property type="entry name" value="LacI"/>
    <property type="match status" value="1"/>
</dbReference>
<dbReference type="PANTHER" id="PTHR30146">
    <property type="entry name" value="LACI-RELATED TRANSCRIPTIONAL REPRESSOR"/>
    <property type="match status" value="1"/>
</dbReference>
<evidence type="ECO:0000256" key="1">
    <source>
        <dbReference type="ARBA" id="ARBA00023015"/>
    </source>
</evidence>
<dbReference type="InterPro" id="IPR028082">
    <property type="entry name" value="Peripla_BP_I"/>
</dbReference>
<organism evidence="5 6">
    <name type="scientific">Georgenia halophila</name>
    <dbReference type="NCBI Taxonomy" id="620889"/>
    <lineage>
        <taxon>Bacteria</taxon>
        <taxon>Bacillati</taxon>
        <taxon>Actinomycetota</taxon>
        <taxon>Actinomycetes</taxon>
        <taxon>Micrococcales</taxon>
        <taxon>Bogoriellaceae</taxon>
        <taxon>Georgenia</taxon>
    </lineage>
</organism>
<dbReference type="SUPFAM" id="SSF53822">
    <property type="entry name" value="Periplasmic binding protein-like I"/>
    <property type="match status" value="1"/>
</dbReference>
<dbReference type="InterPro" id="IPR000843">
    <property type="entry name" value="HTH_LacI"/>
</dbReference>